<proteinExistence type="predicted"/>
<protein>
    <submittedName>
        <fullName evidence="1">Uncharacterized protein</fullName>
    </submittedName>
</protein>
<dbReference type="EMBL" id="LAZR01025786">
    <property type="protein sequence ID" value="KKL70809.1"/>
    <property type="molecule type" value="Genomic_DNA"/>
</dbReference>
<dbReference type="AlphaFoldDB" id="A0A0F9EA22"/>
<organism evidence="1">
    <name type="scientific">marine sediment metagenome</name>
    <dbReference type="NCBI Taxonomy" id="412755"/>
    <lineage>
        <taxon>unclassified sequences</taxon>
        <taxon>metagenomes</taxon>
        <taxon>ecological metagenomes</taxon>
    </lineage>
</organism>
<feature type="non-terminal residue" evidence="1">
    <location>
        <position position="103"/>
    </location>
</feature>
<evidence type="ECO:0000313" key="1">
    <source>
        <dbReference type="EMBL" id="KKL70809.1"/>
    </source>
</evidence>
<comment type="caution">
    <text evidence="1">The sequence shown here is derived from an EMBL/GenBank/DDBJ whole genome shotgun (WGS) entry which is preliminary data.</text>
</comment>
<sequence length="103" mass="11610">MSYDPTAAVAPTLRPPKITVAIYSSICPVCHIYVTCNWSDIARLPEALPIHCRDRDRVLPVNIASCNDYTRLGNRRTHRIDESAWVHARCYGIGLKIIAAYEL</sequence>
<gene>
    <name evidence="1" type="ORF">LCGC14_2101230</name>
</gene>
<accession>A0A0F9EA22</accession>
<name>A0A0F9EA22_9ZZZZ</name>
<reference evidence="1" key="1">
    <citation type="journal article" date="2015" name="Nature">
        <title>Complex archaea that bridge the gap between prokaryotes and eukaryotes.</title>
        <authorList>
            <person name="Spang A."/>
            <person name="Saw J.H."/>
            <person name="Jorgensen S.L."/>
            <person name="Zaremba-Niedzwiedzka K."/>
            <person name="Martijn J."/>
            <person name="Lind A.E."/>
            <person name="van Eijk R."/>
            <person name="Schleper C."/>
            <person name="Guy L."/>
            <person name="Ettema T.J."/>
        </authorList>
    </citation>
    <scope>NUCLEOTIDE SEQUENCE</scope>
</reference>